<name>A6G8G4_9BACT</name>
<feature type="signal peptide" evidence="1">
    <location>
        <begin position="1"/>
        <end position="31"/>
    </location>
</feature>
<dbReference type="GO" id="GO:0016491">
    <property type="term" value="F:oxidoreductase activity"/>
    <property type="evidence" value="ECO:0007669"/>
    <property type="project" value="InterPro"/>
</dbReference>
<organism evidence="3 4">
    <name type="scientific">Plesiocystis pacifica SIR-1</name>
    <dbReference type="NCBI Taxonomy" id="391625"/>
    <lineage>
        <taxon>Bacteria</taxon>
        <taxon>Pseudomonadati</taxon>
        <taxon>Myxococcota</taxon>
        <taxon>Polyangia</taxon>
        <taxon>Nannocystales</taxon>
        <taxon>Nannocystaceae</taxon>
        <taxon>Plesiocystis</taxon>
    </lineage>
</organism>
<reference evidence="3 4" key="1">
    <citation type="submission" date="2007-06" db="EMBL/GenBank/DDBJ databases">
        <authorList>
            <person name="Shimkets L."/>
            <person name="Ferriera S."/>
            <person name="Johnson J."/>
            <person name="Kravitz S."/>
            <person name="Beeson K."/>
            <person name="Sutton G."/>
            <person name="Rogers Y.-H."/>
            <person name="Friedman R."/>
            <person name="Frazier M."/>
            <person name="Venter J.C."/>
        </authorList>
    </citation>
    <scope>NUCLEOTIDE SEQUENCE [LARGE SCALE GENOMIC DNA]</scope>
    <source>
        <strain evidence="3 4">SIR-1</strain>
    </source>
</reference>
<protein>
    <submittedName>
        <fullName evidence="3">Thioredoxin family protein</fullName>
    </submittedName>
</protein>
<dbReference type="eggNOG" id="COG0526">
    <property type="taxonomic scope" value="Bacteria"/>
</dbReference>
<dbReference type="PANTHER" id="PTHR42852:SF13">
    <property type="entry name" value="PROTEIN DIPZ"/>
    <property type="match status" value="1"/>
</dbReference>
<dbReference type="EMBL" id="ABCS01000039">
    <property type="protein sequence ID" value="EDM77874.1"/>
    <property type="molecule type" value="Genomic_DNA"/>
</dbReference>
<evidence type="ECO:0000313" key="4">
    <source>
        <dbReference type="Proteomes" id="UP000005801"/>
    </source>
</evidence>
<dbReference type="InterPro" id="IPR036249">
    <property type="entry name" value="Thioredoxin-like_sf"/>
</dbReference>
<keyword evidence="4" id="KW-1185">Reference proteome</keyword>
<sequence length="181" mass="18929">MTTTMTMTRALPRPHSLLLCAALLAMPLACDGGTKTAAPSDAVGQAAPALAGQDLSGAPVSLAELRGKVVIVDFWASWCEPCEAAMPTLEGLSRAYGEALVIVGVSVDEDEAAMREFAERVAVSFHLVHDLDHAIADAWAPPKMPTTYVIDRAGNVAAVQAGYDEAAEGRLRAAIDRALAD</sequence>
<dbReference type="STRING" id="391625.PPSIR1_01567"/>
<feature type="domain" description="Thioredoxin" evidence="2">
    <location>
        <begin position="41"/>
        <end position="180"/>
    </location>
</feature>
<evidence type="ECO:0000259" key="2">
    <source>
        <dbReference type="PROSITE" id="PS51352"/>
    </source>
</evidence>
<feature type="chain" id="PRO_5002693765" evidence="1">
    <location>
        <begin position="32"/>
        <end position="181"/>
    </location>
</feature>
<dbReference type="RefSeq" id="WP_006973009.1">
    <property type="nucleotide sequence ID" value="NZ_ABCS01000039.1"/>
</dbReference>
<dbReference type="Proteomes" id="UP000005801">
    <property type="component" value="Unassembled WGS sequence"/>
</dbReference>
<dbReference type="AlphaFoldDB" id="A6G8G4"/>
<keyword evidence="1" id="KW-0732">Signal</keyword>
<dbReference type="InterPro" id="IPR050553">
    <property type="entry name" value="Thioredoxin_ResA/DsbE_sf"/>
</dbReference>
<comment type="caution">
    <text evidence="3">The sequence shown here is derived from an EMBL/GenBank/DDBJ whole genome shotgun (WGS) entry which is preliminary data.</text>
</comment>
<dbReference type="PANTHER" id="PTHR42852">
    <property type="entry name" value="THIOL:DISULFIDE INTERCHANGE PROTEIN DSBE"/>
    <property type="match status" value="1"/>
</dbReference>
<dbReference type="SUPFAM" id="SSF52833">
    <property type="entry name" value="Thioredoxin-like"/>
    <property type="match status" value="1"/>
</dbReference>
<dbReference type="GO" id="GO:0016209">
    <property type="term" value="F:antioxidant activity"/>
    <property type="evidence" value="ECO:0007669"/>
    <property type="project" value="InterPro"/>
</dbReference>
<dbReference type="CDD" id="cd02966">
    <property type="entry name" value="TlpA_like_family"/>
    <property type="match status" value="1"/>
</dbReference>
<dbReference type="Pfam" id="PF00578">
    <property type="entry name" value="AhpC-TSA"/>
    <property type="match status" value="1"/>
</dbReference>
<dbReference type="OrthoDB" id="9813820at2"/>
<proteinExistence type="predicted"/>
<dbReference type="PROSITE" id="PS51352">
    <property type="entry name" value="THIOREDOXIN_2"/>
    <property type="match status" value="1"/>
</dbReference>
<evidence type="ECO:0000313" key="3">
    <source>
        <dbReference type="EMBL" id="EDM77874.1"/>
    </source>
</evidence>
<dbReference type="Gene3D" id="3.40.30.10">
    <property type="entry name" value="Glutaredoxin"/>
    <property type="match status" value="1"/>
</dbReference>
<evidence type="ECO:0000256" key="1">
    <source>
        <dbReference type="SAM" id="SignalP"/>
    </source>
</evidence>
<dbReference type="InterPro" id="IPR000866">
    <property type="entry name" value="AhpC/TSA"/>
</dbReference>
<dbReference type="InterPro" id="IPR013766">
    <property type="entry name" value="Thioredoxin_domain"/>
</dbReference>
<gene>
    <name evidence="3" type="ORF">PPSIR1_01567</name>
</gene>
<accession>A6G8G4</accession>